<keyword evidence="2" id="KW-1185">Reference proteome</keyword>
<reference evidence="1" key="1">
    <citation type="submission" date="2021-06" db="EMBL/GenBank/DDBJ databases">
        <title>Sequencing of actinobacteria type strains.</title>
        <authorList>
            <person name="Nguyen G.-S."/>
            <person name="Wentzel A."/>
        </authorList>
    </citation>
    <scope>NUCLEOTIDE SEQUENCE</scope>
    <source>
        <strain evidence="1">P38-E01</strain>
    </source>
</reference>
<dbReference type="RefSeq" id="WP_211041589.1">
    <property type="nucleotide sequence ID" value="NZ_JAELVF020000001.1"/>
</dbReference>
<evidence type="ECO:0000313" key="1">
    <source>
        <dbReference type="EMBL" id="MBU7598567.1"/>
    </source>
</evidence>
<gene>
    <name evidence="1" type="ORF">JGS22_013325</name>
</gene>
<protein>
    <submittedName>
        <fullName evidence="1">Uncharacterized protein</fullName>
    </submittedName>
</protein>
<dbReference type="AlphaFoldDB" id="A0A949N610"/>
<comment type="caution">
    <text evidence="1">The sequence shown here is derived from an EMBL/GenBank/DDBJ whole genome shotgun (WGS) entry which is preliminary data.</text>
</comment>
<dbReference type="Proteomes" id="UP000694501">
    <property type="component" value="Unassembled WGS sequence"/>
</dbReference>
<sequence length="122" mass="13299">MNRRRAYRAEFVAYQGEPEPRMYHLGEAFSTSVAEVQHWAYERALSIAAVLGPGSADGGEVAAFHDWSRRSTEEGTRARLLCGHVVAHAYDGADCTWEFSLRPVPFPASGLGRPAGCAGESE</sequence>
<organism evidence="1 2">
    <name type="scientific">Streptomyces tardus</name>
    <dbReference type="NCBI Taxonomy" id="2780544"/>
    <lineage>
        <taxon>Bacteria</taxon>
        <taxon>Bacillati</taxon>
        <taxon>Actinomycetota</taxon>
        <taxon>Actinomycetes</taxon>
        <taxon>Kitasatosporales</taxon>
        <taxon>Streptomycetaceae</taxon>
        <taxon>Streptomyces</taxon>
    </lineage>
</organism>
<evidence type="ECO:0000313" key="2">
    <source>
        <dbReference type="Proteomes" id="UP000694501"/>
    </source>
</evidence>
<name>A0A949N610_9ACTN</name>
<proteinExistence type="predicted"/>
<dbReference type="EMBL" id="JAELVF020000001">
    <property type="protein sequence ID" value="MBU7598567.1"/>
    <property type="molecule type" value="Genomic_DNA"/>
</dbReference>
<accession>A0A949N610</accession>